<dbReference type="CDD" id="cd22755">
    <property type="entry name" value="OTU_CeDUB-like"/>
    <property type="match status" value="1"/>
</dbReference>
<evidence type="ECO:0000313" key="1">
    <source>
        <dbReference type="EMBL" id="CAG9538144.1"/>
    </source>
</evidence>
<protein>
    <submittedName>
        <fullName evidence="1">Uncharacterized protein</fullName>
    </submittedName>
</protein>
<dbReference type="Gene3D" id="3.90.70.80">
    <property type="match status" value="1"/>
</dbReference>
<accession>A0A8J2MSB3</accession>
<evidence type="ECO:0000313" key="2">
    <source>
        <dbReference type="Proteomes" id="UP000746747"/>
    </source>
</evidence>
<gene>
    <name evidence="1" type="ORF">CJOHNSTONI_LOCUS7880</name>
</gene>
<dbReference type="Proteomes" id="UP000746747">
    <property type="component" value="Unassembled WGS sequence"/>
</dbReference>
<keyword evidence="2" id="KW-1185">Reference proteome</keyword>
<dbReference type="EMBL" id="CAKAEH010001626">
    <property type="protein sequence ID" value="CAG9538144.1"/>
    <property type="molecule type" value="Genomic_DNA"/>
</dbReference>
<name>A0A8J2MSB3_9BILA</name>
<sequence length="338" mass="39814">MGYETISLTLFPTSDYFFSEEKINLQLQAEMVRELVTFPNIMNDNKENIPPGCPDEIKQGIYFEENKSSSPSDELKNMITCKKFSHHEMTVIPIAYLQIYYEESSRISELIHPRNISVMSSSIEAVENLDDDEIVNAFGLQPIPYKPLSEMKRSEICALIGLFPRESWMIESSVCWMSMYDEPDFLVVVPGNDNRLFQALAHYITGDDNDFRQVRQAIIEFELEHWAQFIHLKQWDRTAWDFHLNSLFANSENGSDIELFAFASMFKVDVWVFHKERWFCYRPKFLVVNDEYRNLSIQQYHIGENDSIYLHYENGLFFPVFKPSVYFAIRIQELIVIF</sequence>
<reference evidence="1" key="1">
    <citation type="submission" date="2021-09" db="EMBL/GenBank/DDBJ databases">
        <authorList>
            <consortium name="Pathogen Informatics"/>
        </authorList>
    </citation>
    <scope>NUCLEOTIDE SEQUENCE</scope>
</reference>
<organism evidence="1 2">
    <name type="scientific">Cercopithifilaria johnstoni</name>
    <dbReference type="NCBI Taxonomy" id="2874296"/>
    <lineage>
        <taxon>Eukaryota</taxon>
        <taxon>Metazoa</taxon>
        <taxon>Ecdysozoa</taxon>
        <taxon>Nematoda</taxon>
        <taxon>Chromadorea</taxon>
        <taxon>Rhabditida</taxon>
        <taxon>Spirurina</taxon>
        <taxon>Spiruromorpha</taxon>
        <taxon>Filarioidea</taxon>
        <taxon>Onchocercidae</taxon>
        <taxon>Cercopithifilaria</taxon>
    </lineage>
</organism>
<dbReference type="AlphaFoldDB" id="A0A8J2MSB3"/>
<comment type="caution">
    <text evidence="1">The sequence shown here is derived from an EMBL/GenBank/DDBJ whole genome shotgun (WGS) entry which is preliminary data.</text>
</comment>
<proteinExistence type="predicted"/>
<dbReference type="OrthoDB" id="5851168at2759"/>